<reference evidence="3" key="1">
    <citation type="journal article" date="2019" name="Int. J. Syst. Evol. Microbiol.">
        <title>The Global Catalogue of Microorganisms (GCM) 10K type strain sequencing project: providing services to taxonomists for standard genome sequencing and annotation.</title>
        <authorList>
            <consortium name="The Broad Institute Genomics Platform"/>
            <consortium name="The Broad Institute Genome Sequencing Center for Infectious Disease"/>
            <person name="Wu L."/>
            <person name="Ma J."/>
        </authorList>
    </citation>
    <scope>NUCLEOTIDE SEQUENCE [LARGE SCALE GENOMIC DNA]</scope>
    <source>
        <strain evidence="3">CGMCC 1.15731</strain>
    </source>
</reference>
<gene>
    <name evidence="2" type="ORF">ACFO1V_13935</name>
</gene>
<evidence type="ECO:0008006" key="4">
    <source>
        <dbReference type="Google" id="ProtNLM"/>
    </source>
</evidence>
<dbReference type="InterPro" id="IPR052945">
    <property type="entry name" value="Mitotic_Regulator"/>
</dbReference>
<dbReference type="Pfam" id="PF08238">
    <property type="entry name" value="Sel1"/>
    <property type="match status" value="4"/>
</dbReference>
<dbReference type="PANTHER" id="PTHR43628">
    <property type="entry name" value="ACTIVATOR OF C KINASE PROTEIN 1-RELATED"/>
    <property type="match status" value="1"/>
</dbReference>
<dbReference type="Gene3D" id="1.25.40.10">
    <property type="entry name" value="Tetratricopeptide repeat domain"/>
    <property type="match status" value="1"/>
</dbReference>
<dbReference type="SMART" id="SM00671">
    <property type="entry name" value="SEL1"/>
    <property type="match status" value="4"/>
</dbReference>
<feature type="region of interest" description="Disordered" evidence="1">
    <location>
        <begin position="405"/>
        <end position="455"/>
    </location>
</feature>
<dbReference type="SUPFAM" id="SSF81901">
    <property type="entry name" value="HCP-like"/>
    <property type="match status" value="1"/>
</dbReference>
<proteinExistence type="predicted"/>
<evidence type="ECO:0000313" key="3">
    <source>
        <dbReference type="Proteomes" id="UP001596042"/>
    </source>
</evidence>
<accession>A0ABV9H8R1</accession>
<dbReference type="Proteomes" id="UP001596042">
    <property type="component" value="Unassembled WGS sequence"/>
</dbReference>
<dbReference type="RefSeq" id="WP_374831140.1">
    <property type="nucleotide sequence ID" value="NZ_JBHEEZ010000007.1"/>
</dbReference>
<protein>
    <recommendedName>
        <fullName evidence="4">Sel1 repeat family protein</fullName>
    </recommendedName>
</protein>
<dbReference type="PANTHER" id="PTHR43628:SF1">
    <property type="entry name" value="CHITIN SYNTHASE REGULATORY FACTOR 2-RELATED"/>
    <property type="match status" value="1"/>
</dbReference>
<feature type="compositionally biased region" description="Basic and acidic residues" evidence="1">
    <location>
        <begin position="405"/>
        <end position="416"/>
    </location>
</feature>
<feature type="region of interest" description="Disordered" evidence="1">
    <location>
        <begin position="764"/>
        <end position="804"/>
    </location>
</feature>
<evidence type="ECO:0000256" key="1">
    <source>
        <dbReference type="SAM" id="MobiDB-lite"/>
    </source>
</evidence>
<dbReference type="InterPro" id="IPR011990">
    <property type="entry name" value="TPR-like_helical_dom_sf"/>
</dbReference>
<keyword evidence="3" id="KW-1185">Reference proteome</keyword>
<organism evidence="2 3">
    <name type="scientific">Daeguia caeni</name>
    <dbReference type="NCBI Taxonomy" id="439612"/>
    <lineage>
        <taxon>Bacteria</taxon>
        <taxon>Pseudomonadati</taxon>
        <taxon>Pseudomonadota</taxon>
        <taxon>Alphaproteobacteria</taxon>
        <taxon>Hyphomicrobiales</taxon>
        <taxon>Brucellaceae</taxon>
        <taxon>Daeguia</taxon>
    </lineage>
</organism>
<dbReference type="EMBL" id="JBHSEL010000124">
    <property type="protein sequence ID" value="MFC4626289.1"/>
    <property type="molecule type" value="Genomic_DNA"/>
</dbReference>
<feature type="region of interest" description="Disordered" evidence="1">
    <location>
        <begin position="492"/>
        <end position="513"/>
    </location>
</feature>
<name>A0ABV9H8R1_9HYPH</name>
<sequence length="804" mass="87575">MIAAALNATRERRSSMSAVEDINRTLAELESQIAILEGETGQPLKETTQRKYSESAIAGLEAIAEQLRRLSDPLLVSAPKAQTDTDGPVSARLSQMRANTRQPDPGSNDTTKLHTIDMQLKRIDTHLAAAPGQEDPSAHASSDAMFQRLGELSRRIDMLHTNAAIHGQTINRLTDQLETLASYVGRIAEKLDATELDKIEQRLAVFANKLETIEKRAANRQAMFQDAIEQRFHALTERLDAHYAAHQSACEKVEKLETGLVDNPAIRKLELQIAALGDMLAKPSAETAALEHKIASIEKTITDNRDVVIEAARLAAEQAVKHFAEQADHKNAQTFASIQSNLTAISERLAKLEDAASVIPQAAKPEPLSGIPYFRVPNAKAATARHSGKTAETLLKASKAFHEFRAEQTKASEKDAQAGQNHYDNIAPFPPRRGQAETEPAQSSSDNGQAGPDGILNLNAIMKRLRGERAHPVRTAIRKPDLIQVARMEAQRKAKAPATESTSAPENATEKNRSIRDIVSRNSRPLLFTVTLIAAALSAIQLGIQDMANRNAPEIDGETTASIPDEPAVMPKALAPIPQLPDEAGPLPLRRAAAKGDVRALSEIGNRYFDGRNGKVDYETAAQWYTIAALRGFAPAQFRLGKLYDKGLLGKQDARKAEDWYLLAAKAGNVNAMHHLAVLYSNGIHGEADNAKAISWFREAAQYGLKDSQYNLGVLAARGLGMPADFQESYKWFALAARSGDKEAAEKRDMIAQALSPEQRAAIDQSIQNWTPTPRSKSANLTEIPAAWSDHPSVATPDASHNKS</sequence>
<evidence type="ECO:0000313" key="2">
    <source>
        <dbReference type="EMBL" id="MFC4626289.1"/>
    </source>
</evidence>
<comment type="caution">
    <text evidence="2">The sequence shown here is derived from an EMBL/GenBank/DDBJ whole genome shotgun (WGS) entry which is preliminary data.</text>
</comment>
<dbReference type="InterPro" id="IPR006597">
    <property type="entry name" value="Sel1-like"/>
</dbReference>
<feature type="compositionally biased region" description="Polar residues" evidence="1">
    <location>
        <begin position="765"/>
        <end position="781"/>
    </location>
</feature>